<dbReference type="GO" id="GO:0030126">
    <property type="term" value="C:COPI vesicle coat"/>
    <property type="evidence" value="ECO:0007669"/>
    <property type="project" value="InterPro"/>
</dbReference>
<gene>
    <name evidence="14" type="primary">LOC101875712</name>
</gene>
<accession>A0A8V5HJ54</accession>
<dbReference type="Gene3D" id="1.25.10.10">
    <property type="entry name" value="Leucine-rich Repeat Variant"/>
    <property type="match status" value="2"/>
</dbReference>
<dbReference type="GO" id="GO:0005793">
    <property type="term" value="C:endoplasmic reticulum-Golgi intermediate compartment"/>
    <property type="evidence" value="ECO:0007669"/>
    <property type="project" value="TreeGrafter"/>
</dbReference>
<dbReference type="Gene3D" id="3.30.310.10">
    <property type="entry name" value="TATA-Binding Protein"/>
    <property type="match status" value="1"/>
</dbReference>
<evidence type="ECO:0000313" key="14">
    <source>
        <dbReference type="Ensembl" id="ENSMUNP00000025181.1"/>
    </source>
</evidence>
<dbReference type="InterPro" id="IPR013041">
    <property type="entry name" value="Clathrin_app_Ig-like_sf"/>
</dbReference>
<dbReference type="Gene3D" id="2.60.40.1480">
    <property type="entry name" value="Coatomer, gamma subunit, appendage domain"/>
    <property type="match status" value="1"/>
</dbReference>
<comment type="subunit">
    <text evidence="11">Oligomeric complex.</text>
</comment>
<evidence type="ECO:0000256" key="1">
    <source>
        <dbReference type="ARBA" id="ARBA00004255"/>
    </source>
</evidence>
<evidence type="ECO:0000256" key="11">
    <source>
        <dbReference type="PIRNR" id="PIRNR037093"/>
    </source>
</evidence>
<feature type="domain" description="Clathrin/coatomer adaptor adaptin-like N-terminal" evidence="12">
    <location>
        <begin position="22"/>
        <end position="241"/>
    </location>
</feature>
<dbReference type="PANTHER" id="PTHR10261:SF3">
    <property type="entry name" value="COATOMER SUBUNIT GAMMA-1"/>
    <property type="match status" value="1"/>
</dbReference>
<dbReference type="GO" id="GO:0009306">
    <property type="term" value="P:protein secretion"/>
    <property type="evidence" value="ECO:0007669"/>
    <property type="project" value="TreeGrafter"/>
</dbReference>
<dbReference type="GO" id="GO:0005198">
    <property type="term" value="F:structural molecule activity"/>
    <property type="evidence" value="ECO:0007669"/>
    <property type="project" value="InterPro"/>
</dbReference>
<evidence type="ECO:0000256" key="8">
    <source>
        <dbReference type="ARBA" id="ARBA00023034"/>
    </source>
</evidence>
<feature type="domain" description="Clathrin/coatomer adaptor adaptin-like N-terminal" evidence="12">
    <location>
        <begin position="267"/>
        <end position="472"/>
    </location>
</feature>
<keyword evidence="3 11" id="KW-0813">Transport</keyword>
<dbReference type="SUPFAM" id="SSF49348">
    <property type="entry name" value="Clathrin adaptor appendage domain"/>
    <property type="match status" value="1"/>
</dbReference>
<dbReference type="Ensembl" id="ENSMUNT00000026597.1">
    <property type="protein sequence ID" value="ENSMUNP00000025181.1"/>
    <property type="gene ID" value="ENSMUNG00000012803.2"/>
</dbReference>
<evidence type="ECO:0000256" key="6">
    <source>
        <dbReference type="ARBA" id="ARBA00022892"/>
    </source>
</evidence>
<organism evidence="14 15">
    <name type="scientific">Melopsittacus undulatus</name>
    <name type="common">Budgerigar</name>
    <name type="synonym">Psittacus undulatus</name>
    <dbReference type="NCBI Taxonomy" id="13146"/>
    <lineage>
        <taxon>Eukaryota</taxon>
        <taxon>Metazoa</taxon>
        <taxon>Chordata</taxon>
        <taxon>Craniata</taxon>
        <taxon>Vertebrata</taxon>
        <taxon>Euteleostomi</taxon>
        <taxon>Archelosauria</taxon>
        <taxon>Archosauria</taxon>
        <taxon>Dinosauria</taxon>
        <taxon>Saurischia</taxon>
        <taxon>Theropoda</taxon>
        <taxon>Coelurosauria</taxon>
        <taxon>Aves</taxon>
        <taxon>Neognathae</taxon>
        <taxon>Neoaves</taxon>
        <taxon>Telluraves</taxon>
        <taxon>Australaves</taxon>
        <taxon>Psittaciformes</taxon>
        <taxon>Psittaculidae</taxon>
        <taxon>Melopsittacus</taxon>
    </lineage>
</organism>
<keyword evidence="8 11" id="KW-0333">Golgi apparatus</keyword>
<evidence type="ECO:0000256" key="2">
    <source>
        <dbReference type="ARBA" id="ARBA00010720"/>
    </source>
</evidence>
<dbReference type="SUPFAM" id="SSF55711">
    <property type="entry name" value="Subdomain of clathrin and coatomer appendage domain"/>
    <property type="match status" value="1"/>
</dbReference>
<keyword evidence="10 11" id="KW-0968">Cytoplasmic vesicle</keyword>
<feature type="domain" description="Coatomer gamma subunit appendage Ig-like subdomain" evidence="13">
    <location>
        <begin position="539"/>
        <end position="686"/>
    </location>
</feature>
<dbReference type="InterPro" id="IPR017106">
    <property type="entry name" value="Coatomer_gsu"/>
</dbReference>
<evidence type="ECO:0000259" key="12">
    <source>
        <dbReference type="Pfam" id="PF01602"/>
    </source>
</evidence>
<dbReference type="Proteomes" id="UP000694405">
    <property type="component" value="Chromosome 9"/>
</dbReference>
<keyword evidence="4 11" id="KW-0963">Cytoplasm</keyword>
<dbReference type="PANTHER" id="PTHR10261">
    <property type="entry name" value="COATOMER SUBUNIT GAMMA"/>
    <property type="match status" value="1"/>
</dbReference>
<comment type="similarity">
    <text evidence="2 11">Belongs to the COPG family.</text>
</comment>
<evidence type="ECO:0000256" key="9">
    <source>
        <dbReference type="ARBA" id="ARBA00023136"/>
    </source>
</evidence>
<comment type="subcellular location">
    <subcellularLocation>
        <location evidence="11">Cytoplasm</location>
    </subcellularLocation>
    <subcellularLocation>
        <location evidence="1 11">Golgi apparatus membrane</location>
        <topology evidence="1 11">Peripheral membrane protein</topology>
        <orientation evidence="1 11">Cytoplasmic side</orientation>
    </subcellularLocation>
    <subcellularLocation>
        <location evidence="11">Cytoplasmic vesicle</location>
        <location evidence="11">COPI-coated vesicle membrane</location>
        <topology evidence="11">Peripheral membrane protein</topology>
        <orientation evidence="11">Cytoplasmic side</orientation>
    </subcellularLocation>
</comment>
<evidence type="ECO:0000256" key="4">
    <source>
        <dbReference type="ARBA" id="ARBA00022490"/>
    </source>
</evidence>
<dbReference type="FunFam" id="2.60.40.1480:FF:000001">
    <property type="entry name" value="Coatomer subunit gamma"/>
    <property type="match status" value="1"/>
</dbReference>
<evidence type="ECO:0000313" key="15">
    <source>
        <dbReference type="Proteomes" id="UP000694405"/>
    </source>
</evidence>
<evidence type="ECO:0000259" key="13">
    <source>
        <dbReference type="Pfam" id="PF08752"/>
    </source>
</evidence>
<dbReference type="InterPro" id="IPR037067">
    <property type="entry name" value="Coatomer_gsu_app_sf"/>
</dbReference>
<dbReference type="GO" id="GO:0006888">
    <property type="term" value="P:endoplasmic reticulum to Golgi vesicle-mediated transport"/>
    <property type="evidence" value="ECO:0007669"/>
    <property type="project" value="TreeGrafter"/>
</dbReference>
<dbReference type="AlphaFoldDB" id="A0A8V5HJ54"/>
<dbReference type="InterPro" id="IPR009028">
    <property type="entry name" value="Coatomer/calthrin_app_sub_C"/>
</dbReference>
<dbReference type="SUPFAM" id="SSF48371">
    <property type="entry name" value="ARM repeat"/>
    <property type="match status" value="1"/>
</dbReference>
<evidence type="ECO:0000256" key="7">
    <source>
        <dbReference type="ARBA" id="ARBA00022927"/>
    </source>
</evidence>
<dbReference type="GO" id="GO:0005783">
    <property type="term" value="C:endoplasmic reticulum"/>
    <property type="evidence" value="ECO:0007669"/>
    <property type="project" value="TreeGrafter"/>
</dbReference>
<dbReference type="InterPro" id="IPR011989">
    <property type="entry name" value="ARM-like"/>
</dbReference>
<name>A0A8V5HJ54_MELUD</name>
<dbReference type="GO" id="GO:0006891">
    <property type="term" value="P:intra-Golgi vesicle-mediated transport"/>
    <property type="evidence" value="ECO:0007669"/>
    <property type="project" value="TreeGrafter"/>
</dbReference>
<dbReference type="InterPro" id="IPR013040">
    <property type="entry name" value="Coatomer_gsu_app_Ig-like_dom"/>
</dbReference>
<dbReference type="InterPro" id="IPR016024">
    <property type="entry name" value="ARM-type_fold"/>
</dbReference>
<evidence type="ECO:0000256" key="5">
    <source>
        <dbReference type="ARBA" id="ARBA00022737"/>
    </source>
</evidence>
<dbReference type="Pfam" id="PF01602">
    <property type="entry name" value="Adaptin_N"/>
    <property type="match status" value="2"/>
</dbReference>
<keyword evidence="15" id="KW-1185">Reference proteome</keyword>
<dbReference type="GO" id="GO:0006886">
    <property type="term" value="P:intracellular protein transport"/>
    <property type="evidence" value="ECO:0007669"/>
    <property type="project" value="InterPro"/>
</dbReference>
<comment type="function">
    <text evidence="11">The coatomer is a cytosolic protein complex that binds to dilysine motifs and reversibly associates with Golgi non-clathrin-coated vesicles, which further mediate biosynthetic protein transport from the ER, via the Golgi up to the trans Golgi network. Coatomer complex is required for budding from Golgi membranes, and is essential for the retrograde Golgi-to-ER transport of dilysine-tagged proteins.</text>
</comment>
<dbReference type="Pfam" id="PF08752">
    <property type="entry name" value="COP-gamma_platf"/>
    <property type="match status" value="1"/>
</dbReference>
<dbReference type="FunFam" id="1.25.10.10:FF:000071">
    <property type="entry name" value="Coatomer subunit gamma"/>
    <property type="match status" value="1"/>
</dbReference>
<dbReference type="PIRSF" id="PIRSF037093">
    <property type="entry name" value="Coatomer_gamma_subunit"/>
    <property type="match status" value="1"/>
</dbReference>
<evidence type="ECO:0000256" key="10">
    <source>
        <dbReference type="ARBA" id="ARBA00023329"/>
    </source>
</evidence>
<dbReference type="InterPro" id="IPR012295">
    <property type="entry name" value="TBP_dom_sf"/>
</dbReference>
<dbReference type="InterPro" id="IPR002553">
    <property type="entry name" value="Clathrin/coatomer_adapt-like_N"/>
</dbReference>
<keyword evidence="5" id="KW-0677">Repeat</keyword>
<keyword evidence="7 11" id="KW-0653">Protein transport</keyword>
<evidence type="ECO:0000256" key="3">
    <source>
        <dbReference type="ARBA" id="ARBA00022448"/>
    </source>
</evidence>
<protein>
    <recommendedName>
        <fullName evidence="11">Coatomer subunit gamma</fullName>
    </recommendedName>
</protein>
<keyword evidence="9 11" id="KW-0472">Membrane</keyword>
<dbReference type="GO" id="GO:0072384">
    <property type="term" value="P:organelle transport along microtubule"/>
    <property type="evidence" value="ECO:0007669"/>
    <property type="project" value="TreeGrafter"/>
</dbReference>
<keyword evidence="6 11" id="KW-0931">ER-Golgi transport</keyword>
<dbReference type="GO" id="GO:0000139">
    <property type="term" value="C:Golgi membrane"/>
    <property type="evidence" value="ECO:0007669"/>
    <property type="project" value="UniProtKB-SubCell"/>
</dbReference>
<proteinExistence type="inferred from homology"/>
<sequence length="820" mass="91703">MLALFLKRGHGGGSNPFQHLEKSAVLQEARVFNETPINPRKCAHILTKILYLINQGEHLGVMEATESFFAMTKLFQSNDPTLRRMCYLTIKEMSSIAEDVIIVTSSLTKDMTGKDDNYRGPAVRALCQITDSTMLQAIERYMKQAIVDKVPSVSSSALVSSLHLLKTSYDVVKRWVNEAQEAASSDNIMVQYHALGLLYHVRKNDRLAVNKMLSKFTRHGLKSPFAYCMMIRVASKLLEEEAGQLLLSLKISMQLLLCSYEGCFRAISTLPSLIATLAITTLLKTGSESSIDRLMKQISSFMSEISDEFKVVVVQAINALCQKYPRKHAVLMNFLFTMLREEGGFEYKRAIVDCIISIIEENSESKETGLSHLCEFIEDCEFTVLATRILHLLGQEGPKTNNPSKYIRFIYNRVVLEHEEVRAGAVSALAKFGAQNEEMLPSILVLLKRCVMDDDNEVRDRATFYLNVLEQKQKALNAGYILNGLTVSIPGLERALHQYTLEPSEKPFDLKSVPLATAPNAPVAVVKQPEKVAATRQEIFQEQLGAIPEFRGLGPLFKSSPEPVALTELETEYVVRCTKHTFVSHMVFQFDCTNTLNDQILENVTVQMEPTEGYEVIGYIPAKTLVYNQPGTCYTLVALSEEDPTAVACTFSCMMKFTVKDCDPNTGETDDEGYEDEYVLEDLEVTVADHIQRVLKPNFGAAWDEVGDEYEKEETFTLSAIKTLEGEGVSELLTFLLAPFRSLTGRLLGQSCSYCDNKLAQASKTQKSIPSPMGTRLDCGRQESILHSTVSGRQTFPEAFQIPPEDLCLLQDVSFLVHPP</sequence>
<reference evidence="14" key="3">
    <citation type="submission" date="2025-09" db="UniProtKB">
        <authorList>
            <consortium name="Ensembl"/>
        </authorList>
    </citation>
    <scope>IDENTIFICATION</scope>
</reference>
<reference evidence="14" key="2">
    <citation type="submission" date="2025-08" db="UniProtKB">
        <authorList>
            <consortium name="Ensembl"/>
        </authorList>
    </citation>
    <scope>IDENTIFICATION</scope>
</reference>
<reference evidence="14" key="1">
    <citation type="submission" date="2020-03" db="EMBL/GenBank/DDBJ databases">
        <title>Melopsittacus undulatus (budgerigar) genome, bMelUnd1, maternal haplotype with Z.</title>
        <authorList>
            <person name="Gedman G."/>
            <person name="Mountcastle J."/>
            <person name="Haase B."/>
            <person name="Formenti G."/>
            <person name="Wright T."/>
            <person name="Apodaca J."/>
            <person name="Pelan S."/>
            <person name="Chow W."/>
            <person name="Rhie A."/>
            <person name="Howe K."/>
            <person name="Fedrigo O."/>
            <person name="Jarvis E.D."/>
        </authorList>
    </citation>
    <scope>NUCLEOTIDE SEQUENCE [LARGE SCALE GENOMIC DNA]</scope>
</reference>